<reference evidence="2" key="1">
    <citation type="submission" date="2021-07" db="EMBL/GenBank/DDBJ databases">
        <authorList>
            <person name="Durling M."/>
        </authorList>
    </citation>
    <scope>NUCLEOTIDE SEQUENCE</scope>
</reference>
<dbReference type="AlphaFoldDB" id="A0A9N9PWU1"/>
<feature type="region of interest" description="Disordered" evidence="1">
    <location>
        <begin position="218"/>
        <end position="237"/>
    </location>
</feature>
<name>A0A9N9PWU1_9HELO</name>
<proteinExistence type="predicted"/>
<protein>
    <submittedName>
        <fullName evidence="2">Uncharacterized protein</fullName>
    </submittedName>
</protein>
<keyword evidence="3" id="KW-1185">Reference proteome</keyword>
<organism evidence="2 3">
    <name type="scientific">Hymenoscyphus fraxineus</name>
    <dbReference type="NCBI Taxonomy" id="746836"/>
    <lineage>
        <taxon>Eukaryota</taxon>
        <taxon>Fungi</taxon>
        <taxon>Dikarya</taxon>
        <taxon>Ascomycota</taxon>
        <taxon>Pezizomycotina</taxon>
        <taxon>Leotiomycetes</taxon>
        <taxon>Helotiales</taxon>
        <taxon>Helotiaceae</taxon>
        <taxon>Hymenoscyphus</taxon>
    </lineage>
</organism>
<evidence type="ECO:0000313" key="3">
    <source>
        <dbReference type="Proteomes" id="UP000696280"/>
    </source>
</evidence>
<dbReference type="OrthoDB" id="10459911at2759"/>
<accession>A0A9N9PWU1</accession>
<sequence length="237" mass="26836">MSTTTPAARIRETETRDLFWEHIETNICFGGIDVEVSWVCENTTTRNHHISSYESNFYRFDNTTQAQHFSTNPSNLHLASTFLLAIAALFDTTTAQTPDIFQGSAHLDNVGGGLFDIFLIYKYKDYCDLIQCQHEMGTFPLKNYVVNCDAPDALYAVAIDWVDFDLPLSISIITPYHEPYDTTMIPLNKKRIVGPTGFENFCEFGFKLDEDYFESPIEGDPNLSPDASNDLPEIPLC</sequence>
<comment type="caution">
    <text evidence="2">The sequence shown here is derived from an EMBL/GenBank/DDBJ whole genome shotgun (WGS) entry which is preliminary data.</text>
</comment>
<gene>
    <name evidence="2" type="ORF">HYFRA_00012013</name>
</gene>
<evidence type="ECO:0000313" key="2">
    <source>
        <dbReference type="EMBL" id="CAG8956962.1"/>
    </source>
</evidence>
<dbReference type="EMBL" id="CAJVRL010000075">
    <property type="protein sequence ID" value="CAG8956962.1"/>
    <property type="molecule type" value="Genomic_DNA"/>
</dbReference>
<evidence type="ECO:0000256" key="1">
    <source>
        <dbReference type="SAM" id="MobiDB-lite"/>
    </source>
</evidence>
<dbReference type="Proteomes" id="UP000696280">
    <property type="component" value="Unassembled WGS sequence"/>
</dbReference>